<feature type="region of interest" description="Disordered" evidence="1">
    <location>
        <begin position="134"/>
        <end position="158"/>
    </location>
</feature>
<protein>
    <submittedName>
        <fullName evidence="3">Uncharacterized protein</fullName>
    </submittedName>
</protein>
<proteinExistence type="predicted"/>
<accession>A0A437QSG5</accession>
<reference evidence="3 4" key="1">
    <citation type="submission" date="2019-01" db="EMBL/GenBank/DDBJ databases">
        <authorList>
            <person name="Chen W.-M."/>
        </authorList>
    </citation>
    <scope>NUCLEOTIDE SEQUENCE [LARGE SCALE GENOMIC DNA]</scope>
    <source>
        <strain evidence="3 4">KYPC3</strain>
    </source>
</reference>
<keyword evidence="2" id="KW-0732">Signal</keyword>
<keyword evidence="4" id="KW-1185">Reference proteome</keyword>
<dbReference type="RefSeq" id="WP_127698893.1">
    <property type="nucleotide sequence ID" value="NZ_SACS01000009.1"/>
</dbReference>
<dbReference type="Proteomes" id="UP000283077">
    <property type="component" value="Unassembled WGS sequence"/>
</dbReference>
<feature type="compositionally biased region" description="Polar residues" evidence="1">
    <location>
        <begin position="149"/>
        <end position="158"/>
    </location>
</feature>
<comment type="caution">
    <text evidence="3">The sequence shown here is derived from an EMBL/GenBank/DDBJ whole genome shotgun (WGS) entry which is preliminary data.</text>
</comment>
<sequence length="158" mass="15674">MKYLKIALVAAAVQLFVPSVSAQEANSEVATMFATAQSQGQSLTDFVGQITNLKTCNPKLAEKVVEFALEQAKDDPILVEEILRSVSNSCVDQDTTTAYAIAAGIDPTLVSNALGTATAAGAAAGGGAAPVVTATPPGTTGAGGGTGSGQTTELASGN</sequence>
<feature type="chain" id="PRO_5019563398" evidence="2">
    <location>
        <begin position="23"/>
        <end position="158"/>
    </location>
</feature>
<name>A0A437QSG5_9GAMM</name>
<evidence type="ECO:0000256" key="1">
    <source>
        <dbReference type="SAM" id="MobiDB-lite"/>
    </source>
</evidence>
<evidence type="ECO:0000256" key="2">
    <source>
        <dbReference type="SAM" id="SignalP"/>
    </source>
</evidence>
<organism evidence="3 4">
    <name type="scientific">Rheinheimera riviphila</name>
    <dbReference type="NCBI Taxonomy" id="1834037"/>
    <lineage>
        <taxon>Bacteria</taxon>
        <taxon>Pseudomonadati</taxon>
        <taxon>Pseudomonadota</taxon>
        <taxon>Gammaproteobacteria</taxon>
        <taxon>Chromatiales</taxon>
        <taxon>Chromatiaceae</taxon>
        <taxon>Rheinheimera</taxon>
    </lineage>
</organism>
<gene>
    <name evidence="3" type="ORF">EOE67_09670</name>
</gene>
<feature type="signal peptide" evidence="2">
    <location>
        <begin position="1"/>
        <end position="22"/>
    </location>
</feature>
<evidence type="ECO:0000313" key="4">
    <source>
        <dbReference type="Proteomes" id="UP000283077"/>
    </source>
</evidence>
<dbReference type="OrthoDB" id="9833564at2"/>
<evidence type="ECO:0000313" key="3">
    <source>
        <dbReference type="EMBL" id="RVU37451.1"/>
    </source>
</evidence>
<dbReference type="EMBL" id="SACS01000009">
    <property type="protein sequence ID" value="RVU37451.1"/>
    <property type="molecule type" value="Genomic_DNA"/>
</dbReference>
<dbReference type="AlphaFoldDB" id="A0A437QSG5"/>